<comment type="caution">
    <text evidence="3">The sequence shown here is derived from an EMBL/GenBank/DDBJ whole genome shotgun (WGS) entry which is preliminary data.</text>
</comment>
<evidence type="ECO:0000256" key="1">
    <source>
        <dbReference type="PROSITE-ProRule" id="PRU00339"/>
    </source>
</evidence>
<dbReference type="Pfam" id="PF16068">
    <property type="entry name" value="DUF4810"/>
    <property type="match status" value="1"/>
</dbReference>
<evidence type="ECO:0000256" key="2">
    <source>
        <dbReference type="SAM" id="SignalP"/>
    </source>
</evidence>
<feature type="signal peptide" evidence="2">
    <location>
        <begin position="1"/>
        <end position="21"/>
    </location>
</feature>
<name>A0ABP9SAG5_9GAMM</name>
<dbReference type="SUPFAM" id="SSF48452">
    <property type="entry name" value="TPR-like"/>
    <property type="match status" value="1"/>
</dbReference>
<feature type="repeat" description="TPR" evidence="1">
    <location>
        <begin position="66"/>
        <end position="99"/>
    </location>
</feature>
<sequence length="121" mass="13621">MHKHGKLALAAALLGALSGCASQSGLYHWGEYEDAVYEQQRAPEELEAYITQLTEVVNYQGKVIAPGLYAELGTAYLHAGKIEQAIFWYQKEQQQWPESQVLMEALISNLQRRLPTTQEVN</sequence>
<keyword evidence="1" id="KW-0802">TPR repeat</keyword>
<evidence type="ECO:0000313" key="4">
    <source>
        <dbReference type="Proteomes" id="UP001501600"/>
    </source>
</evidence>
<protein>
    <recommendedName>
        <fullName evidence="5">DUF4810 domain-containing protein</fullName>
    </recommendedName>
</protein>
<accession>A0ABP9SAG5</accession>
<keyword evidence="4" id="KW-1185">Reference proteome</keyword>
<gene>
    <name evidence="3" type="ORF">GCM10025772_22650</name>
</gene>
<dbReference type="PROSITE" id="PS50005">
    <property type="entry name" value="TPR"/>
    <property type="match status" value="1"/>
</dbReference>
<proteinExistence type="predicted"/>
<dbReference type="InterPro" id="IPR011990">
    <property type="entry name" value="TPR-like_helical_dom_sf"/>
</dbReference>
<keyword evidence="2" id="KW-0732">Signal</keyword>
<evidence type="ECO:0008006" key="5">
    <source>
        <dbReference type="Google" id="ProtNLM"/>
    </source>
</evidence>
<evidence type="ECO:0000313" key="3">
    <source>
        <dbReference type="EMBL" id="GAA5192757.1"/>
    </source>
</evidence>
<dbReference type="InterPro" id="IPR014508">
    <property type="entry name" value="UCP020555_TPR-like"/>
</dbReference>
<dbReference type="Proteomes" id="UP001501600">
    <property type="component" value="Unassembled WGS sequence"/>
</dbReference>
<dbReference type="PROSITE" id="PS51257">
    <property type="entry name" value="PROKAR_LIPOPROTEIN"/>
    <property type="match status" value="1"/>
</dbReference>
<dbReference type="RefSeq" id="WP_345317178.1">
    <property type="nucleotide sequence ID" value="NZ_BAABLF010000014.1"/>
</dbReference>
<organism evidence="3 4">
    <name type="scientific">Ferrimonas gelatinilytica</name>
    <dbReference type="NCBI Taxonomy" id="1255257"/>
    <lineage>
        <taxon>Bacteria</taxon>
        <taxon>Pseudomonadati</taxon>
        <taxon>Pseudomonadota</taxon>
        <taxon>Gammaproteobacteria</taxon>
        <taxon>Alteromonadales</taxon>
        <taxon>Ferrimonadaceae</taxon>
        <taxon>Ferrimonas</taxon>
    </lineage>
</organism>
<reference evidence="4" key="1">
    <citation type="journal article" date="2019" name="Int. J. Syst. Evol. Microbiol.">
        <title>The Global Catalogue of Microorganisms (GCM) 10K type strain sequencing project: providing services to taxonomists for standard genome sequencing and annotation.</title>
        <authorList>
            <consortium name="The Broad Institute Genomics Platform"/>
            <consortium name="The Broad Institute Genome Sequencing Center for Infectious Disease"/>
            <person name="Wu L."/>
            <person name="Ma J."/>
        </authorList>
    </citation>
    <scope>NUCLEOTIDE SEQUENCE [LARGE SCALE GENOMIC DNA]</scope>
    <source>
        <strain evidence="4">JCM 18720</strain>
    </source>
</reference>
<feature type="chain" id="PRO_5045235854" description="DUF4810 domain-containing protein" evidence="2">
    <location>
        <begin position="22"/>
        <end position="121"/>
    </location>
</feature>
<dbReference type="InterPro" id="IPR019734">
    <property type="entry name" value="TPR_rpt"/>
</dbReference>
<dbReference type="EMBL" id="BAABLF010000014">
    <property type="protein sequence ID" value="GAA5192757.1"/>
    <property type="molecule type" value="Genomic_DNA"/>
</dbReference>